<dbReference type="OrthoDB" id="8828485at2"/>
<dbReference type="InterPro" id="IPR025202">
    <property type="entry name" value="PLD-like_dom"/>
</dbReference>
<dbReference type="PANTHER" id="PTHR18896:SF76">
    <property type="entry name" value="PHOSPHOLIPASE"/>
    <property type="match status" value="1"/>
</dbReference>
<accession>A0A158GMI7</accession>
<proteinExistence type="predicted"/>
<feature type="domain" description="PLD phosphodiesterase" evidence="5">
    <location>
        <begin position="360"/>
        <end position="387"/>
    </location>
</feature>
<evidence type="ECO:0000259" key="5">
    <source>
        <dbReference type="PROSITE" id="PS50035"/>
    </source>
</evidence>
<reference evidence="6 7" key="1">
    <citation type="submission" date="2016-01" db="EMBL/GenBank/DDBJ databases">
        <authorList>
            <person name="Oliw E.H."/>
        </authorList>
    </citation>
    <scope>NUCLEOTIDE SEQUENCE [LARGE SCALE GENOMIC DNA]</scope>
    <source>
        <strain evidence="6">LMG 27134</strain>
    </source>
</reference>
<evidence type="ECO:0000256" key="4">
    <source>
        <dbReference type="ARBA" id="ARBA00023098"/>
    </source>
</evidence>
<dbReference type="SMART" id="SM00155">
    <property type="entry name" value="PLDc"/>
    <property type="match status" value="2"/>
</dbReference>
<protein>
    <submittedName>
        <fullName evidence="6">Phospholipase D/transphosphatidylase</fullName>
    </submittedName>
</protein>
<evidence type="ECO:0000256" key="1">
    <source>
        <dbReference type="ARBA" id="ARBA00000798"/>
    </source>
</evidence>
<evidence type="ECO:0000256" key="3">
    <source>
        <dbReference type="ARBA" id="ARBA00022801"/>
    </source>
</evidence>
<dbReference type="PANTHER" id="PTHR18896">
    <property type="entry name" value="PHOSPHOLIPASE D"/>
    <property type="match status" value="1"/>
</dbReference>
<comment type="catalytic activity">
    <reaction evidence="1">
        <text>a 1,2-diacyl-sn-glycero-3-phosphocholine + H2O = a 1,2-diacyl-sn-glycero-3-phosphate + choline + H(+)</text>
        <dbReference type="Rhea" id="RHEA:14445"/>
        <dbReference type="ChEBI" id="CHEBI:15354"/>
        <dbReference type="ChEBI" id="CHEBI:15377"/>
        <dbReference type="ChEBI" id="CHEBI:15378"/>
        <dbReference type="ChEBI" id="CHEBI:57643"/>
        <dbReference type="ChEBI" id="CHEBI:58608"/>
        <dbReference type="EC" id="3.1.4.4"/>
    </reaction>
</comment>
<dbReference type="InterPro" id="IPR001736">
    <property type="entry name" value="PLipase_D/transphosphatidylase"/>
</dbReference>
<keyword evidence="3" id="KW-0378">Hydrolase</keyword>
<keyword evidence="4" id="KW-0443">Lipid metabolism</keyword>
<keyword evidence="2" id="KW-0677">Repeat</keyword>
<gene>
    <name evidence="6" type="ORF">AWB69_02966</name>
</gene>
<organism evidence="6 7">
    <name type="scientific">Caballeronia udeis</name>
    <dbReference type="NCBI Taxonomy" id="1232866"/>
    <lineage>
        <taxon>Bacteria</taxon>
        <taxon>Pseudomonadati</taxon>
        <taxon>Pseudomonadota</taxon>
        <taxon>Betaproteobacteria</taxon>
        <taxon>Burkholderiales</taxon>
        <taxon>Burkholderiaceae</taxon>
        <taxon>Caballeronia</taxon>
    </lineage>
</organism>
<dbReference type="Gene3D" id="3.30.870.10">
    <property type="entry name" value="Endonuclease Chain A"/>
    <property type="match status" value="2"/>
</dbReference>
<dbReference type="SUPFAM" id="SSF56024">
    <property type="entry name" value="Phospholipase D/nuclease"/>
    <property type="match status" value="2"/>
</dbReference>
<dbReference type="GO" id="GO:0009395">
    <property type="term" value="P:phospholipid catabolic process"/>
    <property type="evidence" value="ECO:0007669"/>
    <property type="project" value="TreeGrafter"/>
</dbReference>
<dbReference type="Proteomes" id="UP000054683">
    <property type="component" value="Unassembled WGS sequence"/>
</dbReference>
<dbReference type="EMBL" id="FCOK02000017">
    <property type="protein sequence ID" value="SAL33338.1"/>
    <property type="molecule type" value="Genomic_DNA"/>
</dbReference>
<evidence type="ECO:0000313" key="6">
    <source>
        <dbReference type="EMBL" id="SAL33338.1"/>
    </source>
</evidence>
<evidence type="ECO:0000313" key="7">
    <source>
        <dbReference type="Proteomes" id="UP000054683"/>
    </source>
</evidence>
<dbReference type="RefSeq" id="WP_062085738.1">
    <property type="nucleotide sequence ID" value="NZ_FCOK02000017.1"/>
</dbReference>
<evidence type="ECO:0000256" key="2">
    <source>
        <dbReference type="ARBA" id="ARBA00022737"/>
    </source>
</evidence>
<dbReference type="GO" id="GO:0004630">
    <property type="term" value="F:phospholipase D activity"/>
    <property type="evidence" value="ECO:0007669"/>
    <property type="project" value="UniProtKB-EC"/>
</dbReference>
<dbReference type="AlphaFoldDB" id="A0A158GMI7"/>
<name>A0A158GMI7_9BURK</name>
<dbReference type="InterPro" id="IPR015679">
    <property type="entry name" value="PLipase_D_fam"/>
</dbReference>
<dbReference type="PROSITE" id="PS50035">
    <property type="entry name" value="PLD"/>
    <property type="match status" value="1"/>
</dbReference>
<dbReference type="Pfam" id="PF13091">
    <property type="entry name" value="PLDc_2"/>
    <property type="match status" value="2"/>
</dbReference>
<sequence length="468" mass="51953">MDQHDAPATTEAAPHIPFIAHGSYPRRGGNRVRPLIDSGPAFRRICEAVEHARHSVWITVTFIATDFQMPDGRGSIFDVLDRAVERGVDVRVIFWRPNPESSGYGQMFAGTTADFDLLAVRGSRFRARWDRAPLAYCHHQKIWLIDAGGQSETAFVGGINPTFAAVEPGHMGEGQRHDIYVEVTGPSASDVHHNFVQRWNEASERNMALGVWGHDSGECLPFPHDLSDARGSSVVQIQRNVHAGCYGDPHAAPGSAAYDIAGGERSITHQYLLALNAARRTIYLENQALPVPEIAFALEDALERGVQVVLLVPGEPEEYLGLWRQRPERKPFFDRLEALGQYEHFTLTGIAGRTQSGARAYVYVHAKIMLVDDEWATIGSCNLHANSLCGHSEMNATVWDRDVVRALRCQLLLEHLGQDTGHLDDRPALQLYQRIADENAARWQAGNVDWQGLACSLDPVTYGESRAR</sequence>